<keyword evidence="1" id="KW-1133">Transmembrane helix</keyword>
<dbReference type="GO" id="GO:0016874">
    <property type="term" value="F:ligase activity"/>
    <property type="evidence" value="ECO:0007669"/>
    <property type="project" value="UniProtKB-KW"/>
</dbReference>
<protein>
    <submittedName>
        <fullName evidence="2">Similar to Saccharomyces cerevisiae YNL008C ASI3 Putative integral membrane E3 ubiquitin ligase</fullName>
    </submittedName>
</protein>
<keyword evidence="1" id="KW-0812">Transmembrane</keyword>
<dbReference type="CDD" id="cd16616">
    <property type="entry name" value="mRING-HC-C4C4_Asi1p-like"/>
    <property type="match status" value="1"/>
</dbReference>
<evidence type="ECO:0000313" key="2">
    <source>
        <dbReference type="EMBL" id="SMN19173.1"/>
    </source>
</evidence>
<keyword evidence="3" id="KW-1185">Reference proteome</keyword>
<gene>
    <name evidence="2" type="ORF">KASA_0P03410G</name>
</gene>
<dbReference type="EMBL" id="FXLY01000003">
    <property type="protein sequence ID" value="SMN19173.1"/>
    <property type="molecule type" value="Genomic_DNA"/>
</dbReference>
<evidence type="ECO:0000256" key="1">
    <source>
        <dbReference type="SAM" id="Phobius"/>
    </source>
</evidence>
<organism evidence="2 3">
    <name type="scientific">Maudiozyma saulgeensis</name>
    <dbReference type="NCBI Taxonomy" id="1789683"/>
    <lineage>
        <taxon>Eukaryota</taxon>
        <taxon>Fungi</taxon>
        <taxon>Dikarya</taxon>
        <taxon>Ascomycota</taxon>
        <taxon>Saccharomycotina</taxon>
        <taxon>Saccharomycetes</taxon>
        <taxon>Saccharomycetales</taxon>
        <taxon>Saccharomycetaceae</taxon>
        <taxon>Maudiozyma</taxon>
    </lineage>
</organism>
<dbReference type="AlphaFoldDB" id="A0A1X7R0F0"/>
<feature type="transmembrane region" description="Helical" evidence="1">
    <location>
        <begin position="263"/>
        <end position="283"/>
    </location>
</feature>
<name>A0A1X7R0F0_9SACH</name>
<sequence>MAANNSFASVPYLNQTGHYILKGNSSLANVINTPYRVLRSFSGAVSLQYQQAHKATEFSTSLRQFLNVLGFFFSGYAVACFAAAMLLNRIVMLPNSRSREHPFRLPGWIRTILHISVIVPMAAIIYLVESNWSIKDSNKFPLKMYYVIIWSFVVETITSVSSSQIPLESSDYTIFELSIQLYNMKNLDQEHLIAKEYMSDCIMAMLSRILIHIVEIFHVRKWRLIGSTILNIGYLTYLGRVLYKDGPLAISFSSKFRQGPKLFGILIVFVSVVCYFLACLIRLDPFHPNQTNLQELKFHSFMQNWATHVNFKGDEDFSTIISRLAMLFCAGTTSGGKSMHREFSNINIPNKLHGNYAISDTLFQAKEQLVHDKFDSKTPDNKNEHFDEPAKNWNWMMMVFSFPSLVNIIWKFVSNMFCGWKLRTSVSGEDTLKPSLAQDYEQDIIDEVEYTCDSESDGTEENMEGINDTDDSHYTWVLLQNDMNDTDENLSDDSEYIPDDSLIEDDILFTIDRDELLDEMRKANETNDKGQSSKNKNKEMTEVTLDNQIDMLDLRTPANDMGWFLSLQSIFNFHLTHAERITRSKFSVMKAQDAKKNVDTVHSEADLLCAVCKTNEREIVLWPCNCFAMCDACRISLALRGYSTCVCCRRPVDGYSKIVSISN</sequence>
<dbReference type="GO" id="GO:0006511">
    <property type="term" value="P:ubiquitin-dependent protein catabolic process"/>
    <property type="evidence" value="ECO:0007669"/>
    <property type="project" value="TreeGrafter"/>
</dbReference>
<reference evidence="2 3" key="1">
    <citation type="submission" date="2017-04" db="EMBL/GenBank/DDBJ databases">
        <authorList>
            <person name="Afonso C.L."/>
            <person name="Miller P.J."/>
            <person name="Scott M.A."/>
            <person name="Spackman E."/>
            <person name="Goraichik I."/>
            <person name="Dimitrov K.M."/>
            <person name="Suarez D.L."/>
            <person name="Swayne D.E."/>
        </authorList>
    </citation>
    <scope>NUCLEOTIDE SEQUENCE [LARGE SCALE GENOMIC DNA]</scope>
</reference>
<dbReference type="GO" id="GO:0016567">
    <property type="term" value="P:protein ubiquitination"/>
    <property type="evidence" value="ECO:0007669"/>
    <property type="project" value="TreeGrafter"/>
</dbReference>
<dbReference type="Gene3D" id="3.30.40.10">
    <property type="entry name" value="Zinc/RING finger domain, C3HC4 (zinc finger)"/>
    <property type="match status" value="1"/>
</dbReference>
<dbReference type="Pfam" id="PF13920">
    <property type="entry name" value="zf-C3HC4_3"/>
    <property type="match status" value="1"/>
</dbReference>
<proteinExistence type="predicted"/>
<dbReference type="InterPro" id="IPR013083">
    <property type="entry name" value="Znf_RING/FYVE/PHD"/>
</dbReference>
<dbReference type="Proteomes" id="UP000196158">
    <property type="component" value="Unassembled WGS sequence"/>
</dbReference>
<evidence type="ECO:0000313" key="3">
    <source>
        <dbReference type="Proteomes" id="UP000196158"/>
    </source>
</evidence>
<keyword evidence="2" id="KW-0436">Ligase</keyword>
<dbReference type="OrthoDB" id="66726at2759"/>
<keyword evidence="1" id="KW-0472">Membrane</keyword>
<dbReference type="PANTHER" id="PTHR22696">
    <property type="entry name" value="E3 UBIQUITIN-PROTEIN LIGASE RNF26"/>
    <property type="match status" value="1"/>
</dbReference>
<feature type="transmembrane region" description="Helical" evidence="1">
    <location>
        <begin position="65"/>
        <end position="87"/>
    </location>
</feature>
<dbReference type="GO" id="GO:0061630">
    <property type="term" value="F:ubiquitin protein ligase activity"/>
    <property type="evidence" value="ECO:0007669"/>
    <property type="project" value="TreeGrafter"/>
</dbReference>
<accession>A0A1X7R0F0</accession>
<dbReference type="PANTHER" id="PTHR22696:SF1">
    <property type="entry name" value="E3 UBIQUITIN-PROTEIN LIGASE RNF26"/>
    <property type="match status" value="1"/>
</dbReference>
<feature type="transmembrane region" description="Helical" evidence="1">
    <location>
        <begin position="108"/>
        <end position="128"/>
    </location>
</feature>